<dbReference type="InterPro" id="IPR002698">
    <property type="entry name" value="FTHF_cligase"/>
</dbReference>
<dbReference type="GO" id="GO:0046872">
    <property type="term" value="F:metal ion binding"/>
    <property type="evidence" value="ECO:0007669"/>
    <property type="project" value="UniProtKB-KW"/>
</dbReference>
<dbReference type="NCBIfam" id="TIGR02727">
    <property type="entry name" value="MTHFS_bact"/>
    <property type="match status" value="1"/>
</dbReference>
<gene>
    <name evidence="6" type="ORF">HNR50_002721</name>
</gene>
<dbReference type="Gene3D" id="3.40.50.10420">
    <property type="entry name" value="NagB/RpiA/CoA transferase-like"/>
    <property type="match status" value="1"/>
</dbReference>
<comment type="caution">
    <text evidence="6">The sequence shown here is derived from an EMBL/GenBank/DDBJ whole genome shotgun (WGS) entry which is preliminary data.</text>
</comment>
<dbReference type="PANTHER" id="PTHR23407:SF1">
    <property type="entry name" value="5-FORMYLTETRAHYDROFOLATE CYCLO-LIGASE"/>
    <property type="match status" value="1"/>
</dbReference>
<feature type="binding site" evidence="4">
    <location>
        <position position="54"/>
    </location>
    <ligand>
        <name>substrate</name>
    </ligand>
</feature>
<keyword evidence="5" id="KW-0460">Magnesium</keyword>
<keyword evidence="7" id="KW-1185">Reference proteome</keyword>
<dbReference type="InterPro" id="IPR024185">
    <property type="entry name" value="FTHF_cligase-like_sf"/>
</dbReference>
<keyword evidence="2 4" id="KW-0547">Nucleotide-binding</keyword>
<organism evidence="6 7">
    <name type="scientific">Spirochaeta isovalerica</name>
    <dbReference type="NCBI Taxonomy" id="150"/>
    <lineage>
        <taxon>Bacteria</taxon>
        <taxon>Pseudomonadati</taxon>
        <taxon>Spirochaetota</taxon>
        <taxon>Spirochaetia</taxon>
        <taxon>Spirochaetales</taxon>
        <taxon>Spirochaetaceae</taxon>
        <taxon>Spirochaeta</taxon>
    </lineage>
</organism>
<protein>
    <recommendedName>
        <fullName evidence="5">5-formyltetrahydrofolate cyclo-ligase</fullName>
        <ecNumber evidence="5">6.3.3.2</ecNumber>
    </recommendedName>
</protein>
<name>A0A841REK4_9SPIO</name>
<comment type="similarity">
    <text evidence="1 5">Belongs to the 5-formyltetrahydrofolate cyclo-ligase family.</text>
</comment>
<sequence length="190" mass="21756">MNKKAIRKEINTLIDNMEDSILTDLSRRVSELVIEQPVWKEAKQILLFLSFGKEFKTDFLIRQALKDQKAVAVPRICGKEMTFHYIKGLDDALETNRWGIREPLAGSPLWNPEKGKTLMLTPGVAFGPEGSRLGRGGGFYDRFLSEKGDVLKTVGLSFEWQFRDDIPMEEQDRRLDGLSTESRFLIFKAD</sequence>
<dbReference type="RefSeq" id="WP_184747294.1">
    <property type="nucleotide sequence ID" value="NZ_JACHGJ010000005.1"/>
</dbReference>
<keyword evidence="6" id="KW-0436">Ligase</keyword>
<evidence type="ECO:0000256" key="4">
    <source>
        <dbReference type="PIRSR" id="PIRSR006806-1"/>
    </source>
</evidence>
<feature type="binding site" evidence="4">
    <location>
        <begin position="3"/>
        <end position="7"/>
    </location>
    <ligand>
        <name>ATP</name>
        <dbReference type="ChEBI" id="CHEBI:30616"/>
    </ligand>
</feature>
<dbReference type="GO" id="GO:0005524">
    <property type="term" value="F:ATP binding"/>
    <property type="evidence" value="ECO:0007669"/>
    <property type="project" value="UniProtKB-KW"/>
</dbReference>
<feature type="binding site" evidence="4">
    <location>
        <position position="49"/>
    </location>
    <ligand>
        <name>substrate</name>
    </ligand>
</feature>
<dbReference type="SUPFAM" id="SSF100950">
    <property type="entry name" value="NagB/RpiA/CoA transferase-like"/>
    <property type="match status" value="1"/>
</dbReference>
<keyword evidence="5" id="KW-0479">Metal-binding</keyword>
<dbReference type="Pfam" id="PF01812">
    <property type="entry name" value="5-FTHF_cyc-lig"/>
    <property type="match status" value="1"/>
</dbReference>
<dbReference type="EMBL" id="JACHGJ010000005">
    <property type="protein sequence ID" value="MBB6481048.1"/>
    <property type="molecule type" value="Genomic_DNA"/>
</dbReference>
<dbReference type="InterPro" id="IPR037171">
    <property type="entry name" value="NagB/RpiA_transferase-like"/>
</dbReference>
<feature type="binding site" evidence="4">
    <location>
        <begin position="132"/>
        <end position="140"/>
    </location>
    <ligand>
        <name>ATP</name>
        <dbReference type="ChEBI" id="CHEBI:30616"/>
    </ligand>
</feature>
<dbReference type="PIRSF" id="PIRSF006806">
    <property type="entry name" value="FTHF_cligase"/>
    <property type="match status" value="1"/>
</dbReference>
<dbReference type="AlphaFoldDB" id="A0A841REK4"/>
<dbReference type="Proteomes" id="UP000587760">
    <property type="component" value="Unassembled WGS sequence"/>
</dbReference>
<evidence type="ECO:0000313" key="7">
    <source>
        <dbReference type="Proteomes" id="UP000587760"/>
    </source>
</evidence>
<reference evidence="6 7" key="1">
    <citation type="submission" date="2020-08" db="EMBL/GenBank/DDBJ databases">
        <title>Genomic Encyclopedia of Type Strains, Phase IV (KMG-IV): sequencing the most valuable type-strain genomes for metagenomic binning, comparative biology and taxonomic classification.</title>
        <authorList>
            <person name="Goeker M."/>
        </authorList>
    </citation>
    <scope>NUCLEOTIDE SEQUENCE [LARGE SCALE GENOMIC DNA]</scope>
    <source>
        <strain evidence="6 7">DSM 2461</strain>
    </source>
</reference>
<comment type="catalytic activity">
    <reaction evidence="5">
        <text>(6S)-5-formyl-5,6,7,8-tetrahydrofolate + ATP = (6R)-5,10-methenyltetrahydrofolate + ADP + phosphate</text>
        <dbReference type="Rhea" id="RHEA:10488"/>
        <dbReference type="ChEBI" id="CHEBI:30616"/>
        <dbReference type="ChEBI" id="CHEBI:43474"/>
        <dbReference type="ChEBI" id="CHEBI:57455"/>
        <dbReference type="ChEBI" id="CHEBI:57457"/>
        <dbReference type="ChEBI" id="CHEBI:456216"/>
        <dbReference type="EC" id="6.3.3.2"/>
    </reaction>
</comment>
<dbReference type="GO" id="GO:0035999">
    <property type="term" value="P:tetrahydrofolate interconversion"/>
    <property type="evidence" value="ECO:0007669"/>
    <property type="project" value="TreeGrafter"/>
</dbReference>
<comment type="cofactor">
    <cofactor evidence="5">
        <name>Mg(2+)</name>
        <dbReference type="ChEBI" id="CHEBI:18420"/>
    </cofactor>
</comment>
<dbReference type="EC" id="6.3.3.2" evidence="5"/>
<evidence type="ECO:0000256" key="1">
    <source>
        <dbReference type="ARBA" id="ARBA00010638"/>
    </source>
</evidence>
<accession>A0A841REK4</accession>
<evidence type="ECO:0000313" key="6">
    <source>
        <dbReference type="EMBL" id="MBB6481048.1"/>
    </source>
</evidence>
<dbReference type="GO" id="GO:0009396">
    <property type="term" value="P:folic acid-containing compound biosynthetic process"/>
    <property type="evidence" value="ECO:0007669"/>
    <property type="project" value="TreeGrafter"/>
</dbReference>
<evidence type="ECO:0000256" key="3">
    <source>
        <dbReference type="ARBA" id="ARBA00022840"/>
    </source>
</evidence>
<evidence type="ECO:0000256" key="2">
    <source>
        <dbReference type="ARBA" id="ARBA00022741"/>
    </source>
</evidence>
<keyword evidence="3 4" id="KW-0067">ATP-binding</keyword>
<evidence type="ECO:0000256" key="5">
    <source>
        <dbReference type="RuleBase" id="RU361279"/>
    </source>
</evidence>
<dbReference type="PANTHER" id="PTHR23407">
    <property type="entry name" value="ATPASE INHIBITOR/5-FORMYLTETRAHYDROFOLATE CYCLO-LIGASE"/>
    <property type="match status" value="1"/>
</dbReference>
<dbReference type="GO" id="GO:0030272">
    <property type="term" value="F:5-formyltetrahydrofolate cyclo-ligase activity"/>
    <property type="evidence" value="ECO:0007669"/>
    <property type="project" value="UniProtKB-EC"/>
</dbReference>
<proteinExistence type="inferred from homology"/>